<evidence type="ECO:0000256" key="7">
    <source>
        <dbReference type="ARBA" id="ARBA00022840"/>
    </source>
</evidence>
<dbReference type="GO" id="GO:0046872">
    <property type="term" value="F:metal ion binding"/>
    <property type="evidence" value="ECO:0007669"/>
    <property type="project" value="UniProtKB-KW"/>
</dbReference>
<organism evidence="14 15">
    <name type="scientific">Streptococcus gordonii</name>
    <dbReference type="NCBI Taxonomy" id="1302"/>
    <lineage>
        <taxon>Bacteria</taxon>
        <taxon>Bacillati</taxon>
        <taxon>Bacillota</taxon>
        <taxon>Bacilli</taxon>
        <taxon>Lactobacillales</taxon>
        <taxon>Streptococcaceae</taxon>
        <taxon>Streptococcus</taxon>
    </lineage>
</organism>
<dbReference type="NCBIfam" id="TIGR01499">
    <property type="entry name" value="folC"/>
    <property type="match status" value="1"/>
</dbReference>
<protein>
    <recommendedName>
        <fullName evidence="3">tetrahydrofolate synthase</fullName>
        <ecNumber evidence="3">6.3.2.17</ecNumber>
    </recommendedName>
    <alternativeName>
        <fullName evidence="9">Tetrahydrofolylpolyglutamate synthase</fullName>
    </alternativeName>
</protein>
<comment type="similarity">
    <text evidence="2 11">Belongs to the folylpolyglutamate synthase family.</text>
</comment>
<dbReference type="InterPro" id="IPR036565">
    <property type="entry name" value="Mur-like_cat_sf"/>
</dbReference>
<evidence type="ECO:0000256" key="5">
    <source>
        <dbReference type="ARBA" id="ARBA00022723"/>
    </source>
</evidence>
<dbReference type="InterPro" id="IPR036615">
    <property type="entry name" value="Mur_ligase_C_dom_sf"/>
</dbReference>
<dbReference type="Gene3D" id="3.40.1190.10">
    <property type="entry name" value="Mur-like, catalytic domain"/>
    <property type="match status" value="1"/>
</dbReference>
<dbReference type="PANTHER" id="PTHR11136:SF0">
    <property type="entry name" value="DIHYDROFOLATE SYNTHETASE-RELATED"/>
    <property type="match status" value="1"/>
</dbReference>
<dbReference type="Pfam" id="PF02875">
    <property type="entry name" value="Mur_ligase_C"/>
    <property type="match status" value="1"/>
</dbReference>
<evidence type="ECO:0000313" key="15">
    <source>
        <dbReference type="Proteomes" id="UP000070096"/>
    </source>
</evidence>
<name>A0A139N0E9_STRGN</name>
<dbReference type="Pfam" id="PF08245">
    <property type="entry name" value="Mur_ligase_M"/>
    <property type="match status" value="1"/>
</dbReference>
<evidence type="ECO:0000256" key="2">
    <source>
        <dbReference type="ARBA" id="ARBA00008276"/>
    </source>
</evidence>
<comment type="caution">
    <text evidence="14">The sequence shown here is derived from an EMBL/GenBank/DDBJ whole genome shotgun (WGS) entry which is preliminary data.</text>
</comment>
<reference evidence="14 15" key="1">
    <citation type="submission" date="2016-01" db="EMBL/GenBank/DDBJ databases">
        <title>Highly variable Streptococcus oralis are common among viridans streptococci isolated from primates.</title>
        <authorList>
            <person name="Denapaite D."/>
            <person name="Rieger M."/>
            <person name="Koendgen S."/>
            <person name="Brueckner R."/>
            <person name="Ochigava I."/>
            <person name="Kappeler P."/>
            <person name="Maetz-Rensing K."/>
            <person name="Leendertz F."/>
            <person name="Hakenbeck R."/>
        </authorList>
    </citation>
    <scope>NUCLEOTIDE SEQUENCE [LARGE SCALE GENOMIC DNA]</scope>
    <source>
        <strain evidence="14 15">DD07</strain>
    </source>
</reference>
<dbReference type="GO" id="GO:0008841">
    <property type="term" value="F:dihydrofolate synthase activity"/>
    <property type="evidence" value="ECO:0007669"/>
    <property type="project" value="TreeGrafter"/>
</dbReference>
<dbReference type="GO" id="GO:0005737">
    <property type="term" value="C:cytoplasm"/>
    <property type="evidence" value="ECO:0007669"/>
    <property type="project" value="TreeGrafter"/>
</dbReference>
<dbReference type="Gene3D" id="3.90.190.20">
    <property type="entry name" value="Mur ligase, C-terminal domain"/>
    <property type="match status" value="1"/>
</dbReference>
<feature type="domain" description="Mur ligase C-terminal" evidence="12">
    <location>
        <begin position="304"/>
        <end position="420"/>
    </location>
</feature>
<keyword evidence="7 11" id="KW-0067">ATP-binding</keyword>
<dbReference type="EC" id="6.3.2.17" evidence="3"/>
<evidence type="ECO:0000259" key="12">
    <source>
        <dbReference type="Pfam" id="PF02875"/>
    </source>
</evidence>
<dbReference type="PIRSF" id="PIRSF001563">
    <property type="entry name" value="Folylpolyglu_synth"/>
    <property type="match status" value="1"/>
</dbReference>
<dbReference type="SUPFAM" id="SSF53623">
    <property type="entry name" value="MurD-like peptide ligases, catalytic domain"/>
    <property type="match status" value="1"/>
</dbReference>
<feature type="domain" description="Mur ligase central" evidence="13">
    <location>
        <begin position="47"/>
        <end position="274"/>
    </location>
</feature>
<proteinExistence type="inferred from homology"/>
<keyword evidence="5" id="KW-0479">Metal-binding</keyword>
<dbReference type="UniPathway" id="UPA00219"/>
<evidence type="ECO:0000313" key="14">
    <source>
        <dbReference type="EMBL" id="KXT69498.1"/>
    </source>
</evidence>
<dbReference type="PANTHER" id="PTHR11136">
    <property type="entry name" value="FOLYLPOLYGLUTAMATE SYNTHASE-RELATED"/>
    <property type="match status" value="1"/>
</dbReference>
<dbReference type="InterPro" id="IPR004101">
    <property type="entry name" value="Mur_ligase_C"/>
</dbReference>
<evidence type="ECO:0000256" key="8">
    <source>
        <dbReference type="ARBA" id="ARBA00022842"/>
    </source>
</evidence>
<dbReference type="Proteomes" id="UP000070096">
    <property type="component" value="Unassembled WGS sequence"/>
</dbReference>
<dbReference type="AlphaFoldDB" id="A0A139N0E9"/>
<evidence type="ECO:0000256" key="3">
    <source>
        <dbReference type="ARBA" id="ARBA00013025"/>
    </source>
</evidence>
<evidence type="ECO:0000259" key="13">
    <source>
        <dbReference type="Pfam" id="PF08245"/>
    </source>
</evidence>
<evidence type="ECO:0000256" key="10">
    <source>
        <dbReference type="ARBA" id="ARBA00047493"/>
    </source>
</evidence>
<keyword evidence="4 11" id="KW-0436">Ligase</keyword>
<comment type="catalytic activity">
    <reaction evidence="10">
        <text>(6S)-5,6,7,8-tetrahydrofolyl-(gamma-L-Glu)(n) + L-glutamate + ATP = (6S)-5,6,7,8-tetrahydrofolyl-(gamma-L-Glu)(n+1) + ADP + phosphate + H(+)</text>
        <dbReference type="Rhea" id="RHEA:10580"/>
        <dbReference type="Rhea" id="RHEA-COMP:14738"/>
        <dbReference type="Rhea" id="RHEA-COMP:14740"/>
        <dbReference type="ChEBI" id="CHEBI:15378"/>
        <dbReference type="ChEBI" id="CHEBI:29985"/>
        <dbReference type="ChEBI" id="CHEBI:30616"/>
        <dbReference type="ChEBI" id="CHEBI:43474"/>
        <dbReference type="ChEBI" id="CHEBI:141005"/>
        <dbReference type="ChEBI" id="CHEBI:456216"/>
        <dbReference type="EC" id="6.3.2.17"/>
    </reaction>
</comment>
<keyword evidence="8" id="KW-0460">Magnesium</keyword>
<dbReference type="GO" id="GO:0005524">
    <property type="term" value="F:ATP binding"/>
    <property type="evidence" value="ECO:0007669"/>
    <property type="project" value="UniProtKB-KW"/>
</dbReference>
<evidence type="ECO:0000256" key="4">
    <source>
        <dbReference type="ARBA" id="ARBA00022598"/>
    </source>
</evidence>
<dbReference type="SUPFAM" id="SSF53244">
    <property type="entry name" value="MurD-like peptide ligases, peptide-binding domain"/>
    <property type="match status" value="1"/>
</dbReference>
<sequence>MIDRNERPDLSWIANYRTDTPNFGLERMEAMLAHRGNPHKQLSVIHIAGTNGKGSTIATLRELLQLRGLRVGTFTSPYIVSYNEQIAINGQGISNQKLNQLLQIYKDLFVHQGHHSAFKGVTEFEIITALAYDYFVQEEVDVAIIEVGMGGLLDSTNVCQPDLTAISTIGLDHMALLGATLGEIAEQKAGIIKTSIPIVIGKIDREALEVIQRVATSKQAPTYLYGQSYQVDWLGSEEAGEVFSLENEWRDYSIYQTSLLGSYQTDNAALAIEICDLYCQQKGLPLLTKEEIDRGLLAVAWPARMEKILEQPLIFLDGAHNPHALSPLLASFQERFASKDKKILFTCIRTKALDEMLQLFAQADVSVTLTSFADERAVSEEEMKRQASQMELIYQPWKQYVDSYLQDAYKDREVLLITGSLYFLAQVRAYILTKKEEIDGSVKN</sequence>
<evidence type="ECO:0000256" key="6">
    <source>
        <dbReference type="ARBA" id="ARBA00022741"/>
    </source>
</evidence>
<dbReference type="GO" id="GO:0004326">
    <property type="term" value="F:tetrahydrofolylpolyglutamate synthase activity"/>
    <property type="evidence" value="ECO:0007669"/>
    <property type="project" value="UniProtKB-EC"/>
</dbReference>
<comment type="cofactor">
    <cofactor evidence="1">
        <name>Mg(2+)</name>
        <dbReference type="ChEBI" id="CHEBI:18420"/>
    </cofactor>
</comment>
<dbReference type="InterPro" id="IPR013221">
    <property type="entry name" value="Mur_ligase_cen"/>
</dbReference>
<dbReference type="FunFam" id="3.40.1190.10:FF:000011">
    <property type="entry name" value="Folylpolyglutamate synthase/dihydrofolate synthase"/>
    <property type="match status" value="1"/>
</dbReference>
<gene>
    <name evidence="14" type="ORF">SGODD07_01796</name>
</gene>
<keyword evidence="6 11" id="KW-0547">Nucleotide-binding</keyword>
<dbReference type="PATRIC" id="fig|1302.21.peg.1985"/>
<dbReference type="InterPro" id="IPR001645">
    <property type="entry name" value="Folylpolyglutamate_synth"/>
</dbReference>
<dbReference type="GO" id="GO:0009252">
    <property type="term" value="P:peptidoglycan biosynthetic process"/>
    <property type="evidence" value="ECO:0007669"/>
    <property type="project" value="UniProtKB-UniPathway"/>
</dbReference>
<dbReference type="EMBL" id="LQRC01000239">
    <property type="protein sequence ID" value="KXT69498.1"/>
    <property type="molecule type" value="Genomic_DNA"/>
</dbReference>
<accession>A0A139N0E9</accession>
<evidence type="ECO:0000256" key="9">
    <source>
        <dbReference type="ARBA" id="ARBA00030592"/>
    </source>
</evidence>
<evidence type="ECO:0000256" key="11">
    <source>
        <dbReference type="PIRNR" id="PIRNR001563"/>
    </source>
</evidence>
<evidence type="ECO:0000256" key="1">
    <source>
        <dbReference type="ARBA" id="ARBA00001946"/>
    </source>
</evidence>